<dbReference type="AlphaFoldDB" id="A0A317MZL9"/>
<dbReference type="Proteomes" id="UP000246569">
    <property type="component" value="Unassembled WGS sequence"/>
</dbReference>
<feature type="chain" id="PRO_5016418140" description="Secreted protein with PEP-CTERM sorting signal" evidence="1">
    <location>
        <begin position="23"/>
        <end position="297"/>
    </location>
</feature>
<dbReference type="RefSeq" id="WP_110016765.1">
    <property type="nucleotide sequence ID" value="NZ_QGTJ01000001.1"/>
</dbReference>
<name>A0A317MZL9_9GAMM</name>
<keyword evidence="3" id="KW-1185">Reference proteome</keyword>
<reference evidence="2 3" key="1">
    <citation type="submission" date="2018-05" db="EMBL/GenBank/DDBJ databases">
        <title>Genomic Encyclopedia of Type Strains, Phase IV (KMG-IV): sequencing the most valuable type-strain genomes for metagenomic binning, comparative biology and taxonomic classification.</title>
        <authorList>
            <person name="Goeker M."/>
        </authorList>
    </citation>
    <scope>NUCLEOTIDE SEQUENCE [LARGE SCALE GENOMIC DNA]</scope>
    <source>
        <strain evidence="2 3">DSM 23606</strain>
    </source>
</reference>
<gene>
    <name evidence="2" type="ORF">C7443_101256</name>
</gene>
<sequence>MRHQSLFTAFALSLLPTVIANAGPMLIFSTGDPDGRMAMASRPASTGEFEIETADDFVLTQGASISGASFIGLLTNQASPSSLLSVSVEIYRVFPLDSDLTRTSGPASFSTSSVPTRVNSPADVAFDSRDSNSASLSFSSTLLTPSFTTLNSIQAGGIQPTPNQTTGGNGPITGQEVQIDVTFDTPIDLAAGHYFFVPQVEVSGIDSFLWLSAPRPISFGTGPFSPDLQAWTRDAQLDPDWLRVGTDIVGGSPAPTFNGAFSLLATTVDEPESTALIGIALLALAIAKNRERPRLVI</sequence>
<dbReference type="OrthoDB" id="7060801at2"/>
<evidence type="ECO:0008006" key="4">
    <source>
        <dbReference type="Google" id="ProtNLM"/>
    </source>
</evidence>
<proteinExistence type="predicted"/>
<feature type="signal peptide" evidence="1">
    <location>
        <begin position="1"/>
        <end position="22"/>
    </location>
</feature>
<accession>A0A317MZL9</accession>
<comment type="caution">
    <text evidence="2">The sequence shown here is derived from an EMBL/GenBank/DDBJ whole genome shotgun (WGS) entry which is preliminary data.</text>
</comment>
<evidence type="ECO:0000256" key="1">
    <source>
        <dbReference type="SAM" id="SignalP"/>
    </source>
</evidence>
<protein>
    <recommendedName>
        <fullName evidence="4">Secreted protein with PEP-CTERM sorting signal</fullName>
    </recommendedName>
</protein>
<organism evidence="2 3">
    <name type="scientific">Plasticicumulans acidivorans</name>
    <dbReference type="NCBI Taxonomy" id="886464"/>
    <lineage>
        <taxon>Bacteria</taxon>
        <taxon>Pseudomonadati</taxon>
        <taxon>Pseudomonadota</taxon>
        <taxon>Gammaproteobacteria</taxon>
        <taxon>Candidatus Competibacteraceae</taxon>
        <taxon>Plasticicumulans</taxon>
    </lineage>
</organism>
<dbReference type="EMBL" id="QGTJ01000001">
    <property type="protein sequence ID" value="PWV65771.1"/>
    <property type="molecule type" value="Genomic_DNA"/>
</dbReference>
<evidence type="ECO:0000313" key="2">
    <source>
        <dbReference type="EMBL" id="PWV65771.1"/>
    </source>
</evidence>
<keyword evidence="1" id="KW-0732">Signal</keyword>
<evidence type="ECO:0000313" key="3">
    <source>
        <dbReference type="Proteomes" id="UP000246569"/>
    </source>
</evidence>